<feature type="compositionally biased region" description="Polar residues" evidence="1">
    <location>
        <begin position="225"/>
        <end position="236"/>
    </location>
</feature>
<name>A0A7J0FCQ8_9ERIC</name>
<protein>
    <recommendedName>
        <fullName evidence="2">Retrotransposon gag domain-containing protein</fullName>
    </recommendedName>
</protein>
<feature type="compositionally biased region" description="Polar residues" evidence="1">
    <location>
        <begin position="168"/>
        <end position="196"/>
    </location>
</feature>
<dbReference type="EMBL" id="BJWL01000010">
    <property type="protein sequence ID" value="GFY95687.1"/>
    <property type="molecule type" value="Genomic_DNA"/>
</dbReference>
<feature type="region of interest" description="Disordered" evidence="1">
    <location>
        <begin position="1"/>
        <end position="42"/>
    </location>
</feature>
<organism evidence="3 4">
    <name type="scientific">Actinidia rufa</name>
    <dbReference type="NCBI Taxonomy" id="165716"/>
    <lineage>
        <taxon>Eukaryota</taxon>
        <taxon>Viridiplantae</taxon>
        <taxon>Streptophyta</taxon>
        <taxon>Embryophyta</taxon>
        <taxon>Tracheophyta</taxon>
        <taxon>Spermatophyta</taxon>
        <taxon>Magnoliopsida</taxon>
        <taxon>eudicotyledons</taxon>
        <taxon>Gunneridae</taxon>
        <taxon>Pentapetalae</taxon>
        <taxon>asterids</taxon>
        <taxon>Ericales</taxon>
        <taxon>Actinidiaceae</taxon>
        <taxon>Actinidia</taxon>
    </lineage>
</organism>
<evidence type="ECO:0000259" key="2">
    <source>
        <dbReference type="Pfam" id="PF03732"/>
    </source>
</evidence>
<proteinExistence type="predicted"/>
<dbReference type="Pfam" id="PF03732">
    <property type="entry name" value="Retrotrans_gag"/>
    <property type="match status" value="1"/>
</dbReference>
<dbReference type="AlphaFoldDB" id="A0A7J0FCQ8"/>
<keyword evidence="4" id="KW-1185">Reference proteome</keyword>
<evidence type="ECO:0000256" key="1">
    <source>
        <dbReference type="SAM" id="MobiDB-lite"/>
    </source>
</evidence>
<dbReference type="InterPro" id="IPR005162">
    <property type="entry name" value="Retrotrans_gag_dom"/>
</dbReference>
<feature type="compositionally biased region" description="Basic residues" evidence="1">
    <location>
        <begin position="1"/>
        <end position="20"/>
    </location>
</feature>
<feature type="compositionally biased region" description="Basic and acidic residues" evidence="1">
    <location>
        <begin position="22"/>
        <end position="32"/>
    </location>
</feature>
<dbReference type="OrthoDB" id="2272416at2759"/>
<evidence type="ECO:0000313" key="3">
    <source>
        <dbReference type="EMBL" id="GFY95687.1"/>
    </source>
</evidence>
<feature type="region of interest" description="Disordered" evidence="1">
    <location>
        <begin position="159"/>
        <end position="236"/>
    </location>
</feature>
<reference evidence="3 4" key="1">
    <citation type="submission" date="2019-07" db="EMBL/GenBank/DDBJ databases">
        <title>De Novo Assembly of kiwifruit Actinidia rufa.</title>
        <authorList>
            <person name="Sugita-Konishi S."/>
            <person name="Sato K."/>
            <person name="Mori E."/>
            <person name="Abe Y."/>
            <person name="Kisaki G."/>
            <person name="Hamano K."/>
            <person name="Suezawa K."/>
            <person name="Otani M."/>
            <person name="Fukuda T."/>
            <person name="Manabe T."/>
            <person name="Gomi K."/>
            <person name="Tabuchi M."/>
            <person name="Akimitsu K."/>
            <person name="Kataoka I."/>
        </authorList>
    </citation>
    <scope>NUCLEOTIDE SEQUENCE [LARGE SCALE GENOMIC DNA]</scope>
    <source>
        <strain evidence="4">cv. Fuchu</strain>
    </source>
</reference>
<feature type="domain" description="Retrotransposon gag" evidence="2">
    <location>
        <begin position="114"/>
        <end position="153"/>
    </location>
</feature>
<evidence type="ECO:0000313" key="4">
    <source>
        <dbReference type="Proteomes" id="UP000585474"/>
    </source>
</evidence>
<sequence>MSPRQARGRARPLPRARGARGNRNEGDGENHQESVIGGGANAPRGDVGGVGGALPAVLGGAEFIQRVFTTIEQVVRNTVQAIQVPARADDTRATMAMKAFLQLCPPTFRGKLDPLMLQGDALQWWKTMDESVAKKWEPFKKAFLDQYFTYTENEGTIALSEGHFPNKPKNSTSQQQYPARSLPVNSAASFGQTSRGGDSLPEVNSLPQVYGSRSSNKPIIRYRSPQGTMQRLRQEN</sequence>
<gene>
    <name evidence="3" type="ORF">Acr_10g0010720</name>
</gene>
<feature type="compositionally biased region" description="Polar residues" evidence="1">
    <location>
        <begin position="205"/>
        <end position="217"/>
    </location>
</feature>
<accession>A0A7J0FCQ8</accession>
<comment type="caution">
    <text evidence="3">The sequence shown here is derived from an EMBL/GenBank/DDBJ whole genome shotgun (WGS) entry which is preliminary data.</text>
</comment>
<dbReference type="Proteomes" id="UP000585474">
    <property type="component" value="Unassembled WGS sequence"/>
</dbReference>